<organism evidence="3 4">
    <name type="scientific">Riccia fluitans</name>
    <dbReference type="NCBI Taxonomy" id="41844"/>
    <lineage>
        <taxon>Eukaryota</taxon>
        <taxon>Viridiplantae</taxon>
        <taxon>Streptophyta</taxon>
        <taxon>Embryophyta</taxon>
        <taxon>Marchantiophyta</taxon>
        <taxon>Marchantiopsida</taxon>
        <taxon>Marchantiidae</taxon>
        <taxon>Marchantiales</taxon>
        <taxon>Ricciaceae</taxon>
        <taxon>Riccia</taxon>
    </lineage>
</organism>
<dbReference type="PANTHER" id="PTHR32440">
    <property type="entry name" value="PHOSPHATASE DCR2-RELATED-RELATED"/>
    <property type="match status" value="1"/>
</dbReference>
<dbReference type="InterPro" id="IPR029052">
    <property type="entry name" value="Metallo-depent_PP-like"/>
</dbReference>
<dbReference type="Pfam" id="PF00149">
    <property type="entry name" value="Metallophos"/>
    <property type="match status" value="1"/>
</dbReference>
<reference evidence="3 4" key="1">
    <citation type="submission" date="2024-09" db="EMBL/GenBank/DDBJ databases">
        <title>Chromosome-scale assembly of Riccia fluitans.</title>
        <authorList>
            <person name="Paukszto L."/>
            <person name="Sawicki J."/>
            <person name="Karawczyk K."/>
            <person name="Piernik-Szablinska J."/>
            <person name="Szczecinska M."/>
            <person name="Mazdziarz M."/>
        </authorList>
    </citation>
    <scope>NUCLEOTIDE SEQUENCE [LARGE SCALE GENOMIC DNA]</scope>
    <source>
        <strain evidence="3">Rf_01</strain>
        <tissue evidence="3">Aerial parts of the thallus</tissue>
    </source>
</reference>
<comment type="caution">
    <text evidence="3">The sequence shown here is derived from an EMBL/GenBank/DDBJ whole genome shotgun (WGS) entry which is preliminary data.</text>
</comment>
<dbReference type="Proteomes" id="UP001605036">
    <property type="component" value="Unassembled WGS sequence"/>
</dbReference>
<protein>
    <recommendedName>
        <fullName evidence="2">Calcineurin-like phosphoesterase domain-containing protein</fullName>
    </recommendedName>
</protein>
<keyword evidence="4" id="KW-1185">Reference proteome</keyword>
<dbReference type="InterPro" id="IPR004843">
    <property type="entry name" value="Calcineurin-like_PHP"/>
</dbReference>
<sequence length="387" mass="42537">MYSLQSTEVSRLWVLLVLLLSTPMYWEVDAISFKDQMGMFGDLKPPQLNKPHLGVKGSDRTFKIAIMADLHYGETAWTSWGPHQDVKSSRVQDFILDAEKPDLVIYLGDQVTANNIVAANASKYWVQSMYPASRRSIPHASVYGNHDDAFTVYEDDWFGPSGIPGLPAFDVGYYHSTTREDLTKEEMGMPTSVSRPGPEGLWPSMSNFVLTVGSGRSPGTAAALLYLLDSGGGSYPEIISASQAAWFKATATEVNPAGSIPELIFFHIPTKAHAKVGPSPKSAIEHPCVGSINEEEVASQVQEKGLMDVLTKRKAVKAVFTGHNHGLDWCCPHQSLWLCFARHTGYGGYGSWTRGARILLLAEEPEFSLKSWIKLENGEVVADIDLV</sequence>
<dbReference type="InterPro" id="IPR011230">
    <property type="entry name" value="PAP14/16/28/29"/>
</dbReference>
<dbReference type="Gene3D" id="3.60.21.10">
    <property type="match status" value="1"/>
</dbReference>
<evidence type="ECO:0000313" key="3">
    <source>
        <dbReference type="EMBL" id="KAL2634573.1"/>
    </source>
</evidence>
<proteinExistence type="predicted"/>
<accession>A0ABD1YV61</accession>
<keyword evidence="1" id="KW-0732">Signal</keyword>
<name>A0ABD1YV61_9MARC</name>
<gene>
    <name evidence="3" type="ORF">R1flu_006052</name>
</gene>
<feature type="chain" id="PRO_5044768327" description="Calcineurin-like phosphoesterase domain-containing protein" evidence="1">
    <location>
        <begin position="31"/>
        <end position="387"/>
    </location>
</feature>
<dbReference type="SUPFAM" id="SSF56300">
    <property type="entry name" value="Metallo-dependent phosphatases"/>
    <property type="match status" value="1"/>
</dbReference>
<evidence type="ECO:0000256" key="1">
    <source>
        <dbReference type="SAM" id="SignalP"/>
    </source>
</evidence>
<dbReference type="CDD" id="cd07383">
    <property type="entry name" value="MPP_Dcr2"/>
    <property type="match status" value="1"/>
</dbReference>
<dbReference type="PANTHER" id="PTHR32440:SF11">
    <property type="entry name" value="METALLOPHOSPHOESTERASE DOMAIN-CONTAINING PROTEIN"/>
    <property type="match status" value="1"/>
</dbReference>
<evidence type="ECO:0000259" key="2">
    <source>
        <dbReference type="Pfam" id="PF00149"/>
    </source>
</evidence>
<dbReference type="PIRSF" id="PIRSF030250">
    <property type="entry name" value="Ptase_At2g46880"/>
    <property type="match status" value="1"/>
</dbReference>
<dbReference type="AlphaFoldDB" id="A0ABD1YV61"/>
<dbReference type="EMBL" id="JBHFFA010000003">
    <property type="protein sequence ID" value="KAL2634573.1"/>
    <property type="molecule type" value="Genomic_DNA"/>
</dbReference>
<feature type="signal peptide" evidence="1">
    <location>
        <begin position="1"/>
        <end position="30"/>
    </location>
</feature>
<evidence type="ECO:0000313" key="4">
    <source>
        <dbReference type="Proteomes" id="UP001605036"/>
    </source>
</evidence>
<feature type="domain" description="Calcineurin-like phosphoesterase" evidence="2">
    <location>
        <begin position="62"/>
        <end position="325"/>
    </location>
</feature>